<keyword evidence="2" id="KW-1185">Reference proteome</keyword>
<dbReference type="RefSeq" id="WP_323196730.1">
    <property type="nucleotide sequence ID" value="NZ_JAYGHG010000023.1"/>
</dbReference>
<dbReference type="Proteomes" id="UP001302120">
    <property type="component" value="Unassembled WGS sequence"/>
</dbReference>
<gene>
    <name evidence="1" type="ORF">VB620_13815</name>
</gene>
<proteinExistence type="predicted"/>
<evidence type="ECO:0000313" key="2">
    <source>
        <dbReference type="Proteomes" id="UP001302120"/>
    </source>
</evidence>
<evidence type="ECO:0000313" key="1">
    <source>
        <dbReference type="EMBL" id="MEA5582413.1"/>
    </source>
</evidence>
<name>A0ABU5UFV9_9CYAN</name>
<dbReference type="EMBL" id="JAYGHG010000023">
    <property type="protein sequence ID" value="MEA5582413.1"/>
    <property type="molecule type" value="Genomic_DNA"/>
</dbReference>
<comment type="caution">
    <text evidence="1">The sequence shown here is derived from an EMBL/GenBank/DDBJ whole genome shotgun (WGS) entry which is preliminary data.</text>
</comment>
<sequence>MNPDISPEDVSTIVAAQFLIRTAKFCGRLLLHIPEIPPAFRFEERLHFY</sequence>
<reference evidence="1 2" key="1">
    <citation type="submission" date="2023-12" db="EMBL/GenBank/DDBJ databases">
        <title>Baltic Sea Cyanobacteria.</title>
        <authorList>
            <person name="Delbaje E."/>
            <person name="Fewer D.P."/>
            <person name="Shishido T.K."/>
        </authorList>
    </citation>
    <scope>NUCLEOTIDE SEQUENCE [LARGE SCALE GENOMIC DNA]</scope>
    <source>
        <strain evidence="1 2">UHCC-0300</strain>
    </source>
</reference>
<accession>A0ABU5UFV9</accession>
<organism evidence="1 2">
    <name type="scientific">Nodularia harveyana UHCC-0300</name>
    <dbReference type="NCBI Taxonomy" id="2974287"/>
    <lineage>
        <taxon>Bacteria</taxon>
        <taxon>Bacillati</taxon>
        <taxon>Cyanobacteriota</taxon>
        <taxon>Cyanophyceae</taxon>
        <taxon>Nostocales</taxon>
        <taxon>Nodulariaceae</taxon>
        <taxon>Nodularia</taxon>
    </lineage>
</organism>
<protein>
    <submittedName>
        <fullName evidence="1">Uncharacterized protein</fullName>
    </submittedName>
</protein>